<keyword evidence="4" id="KW-1185">Reference proteome</keyword>
<dbReference type="Pfam" id="PF00805">
    <property type="entry name" value="Pentapeptide"/>
    <property type="match status" value="3"/>
</dbReference>
<evidence type="ECO:0000313" key="4">
    <source>
        <dbReference type="Proteomes" id="UP000323671"/>
    </source>
</evidence>
<dbReference type="PANTHER" id="PTHR14136">
    <property type="entry name" value="BTB_POZ DOMAIN-CONTAINING PROTEIN KCTD9"/>
    <property type="match status" value="1"/>
</dbReference>
<dbReference type="Pfam" id="PF09937">
    <property type="entry name" value="DUF2169"/>
    <property type="match status" value="1"/>
</dbReference>
<organism evidence="3 4">
    <name type="scientific">Oryzomicrobium terrae</name>
    <dbReference type="NCBI Taxonomy" id="1735038"/>
    <lineage>
        <taxon>Bacteria</taxon>
        <taxon>Pseudomonadati</taxon>
        <taxon>Pseudomonadota</taxon>
        <taxon>Betaproteobacteria</taxon>
        <taxon>Rhodocyclales</taxon>
        <taxon>Rhodocyclaceae</taxon>
        <taxon>Oryzomicrobium</taxon>
    </lineage>
</organism>
<protein>
    <recommendedName>
        <fullName evidence="2">DUF2169 domain-containing protein</fullName>
    </recommendedName>
</protein>
<dbReference type="Pfam" id="PF13599">
    <property type="entry name" value="Pentapeptide_4"/>
    <property type="match status" value="1"/>
</dbReference>
<dbReference type="InterPro" id="IPR051082">
    <property type="entry name" value="Pentapeptide-BTB/POZ_domain"/>
</dbReference>
<name>A0A5C1ECE7_9RHOO</name>
<gene>
    <name evidence="3" type="ORF">OTERR_28490</name>
</gene>
<dbReference type="InterPro" id="IPR001646">
    <property type="entry name" value="5peptide_repeat"/>
</dbReference>
<dbReference type="PANTHER" id="PTHR14136:SF17">
    <property type="entry name" value="BTB_POZ DOMAIN-CONTAINING PROTEIN KCTD9"/>
    <property type="match status" value="1"/>
</dbReference>
<dbReference type="KEGG" id="otr:OTERR_28490"/>
<dbReference type="RefSeq" id="WP_149426204.1">
    <property type="nucleotide sequence ID" value="NZ_CP022579.1"/>
</dbReference>
<feature type="domain" description="DUF2169" evidence="2">
    <location>
        <begin position="24"/>
        <end position="297"/>
    </location>
</feature>
<proteinExistence type="predicted"/>
<feature type="region of interest" description="Disordered" evidence="1">
    <location>
        <begin position="337"/>
        <end position="358"/>
    </location>
</feature>
<evidence type="ECO:0000313" key="3">
    <source>
        <dbReference type="EMBL" id="QEL66325.1"/>
    </source>
</evidence>
<dbReference type="Gene3D" id="2.160.20.80">
    <property type="entry name" value="E3 ubiquitin-protein ligase SopA"/>
    <property type="match status" value="3"/>
</dbReference>
<evidence type="ECO:0000256" key="1">
    <source>
        <dbReference type="SAM" id="MobiDB-lite"/>
    </source>
</evidence>
<evidence type="ECO:0000259" key="2">
    <source>
        <dbReference type="Pfam" id="PF09937"/>
    </source>
</evidence>
<reference evidence="3 4" key="1">
    <citation type="submission" date="2017-07" db="EMBL/GenBank/DDBJ databases">
        <title>Complete genome sequence of Oryzomicrobium terrae TPP412.</title>
        <authorList>
            <person name="Chiu L.-W."/>
            <person name="Lo K.-J."/>
            <person name="Tsai Y.-M."/>
            <person name="Lin S.-S."/>
            <person name="Kuo C.-H."/>
            <person name="Liu C.-T."/>
        </authorList>
    </citation>
    <scope>NUCLEOTIDE SEQUENCE [LARGE SCALE GENOMIC DNA]</scope>
    <source>
        <strain evidence="3 4">TPP412</strain>
    </source>
</reference>
<accession>A0A5C1ECE7</accession>
<dbReference type="AlphaFoldDB" id="A0A5C1ECE7"/>
<dbReference type="SUPFAM" id="SSF141571">
    <property type="entry name" value="Pentapeptide repeat-like"/>
    <property type="match status" value="2"/>
</dbReference>
<dbReference type="PROSITE" id="PS51257">
    <property type="entry name" value="PROKAR_LIPOPROTEIN"/>
    <property type="match status" value="1"/>
</dbReference>
<dbReference type="EMBL" id="CP022579">
    <property type="protein sequence ID" value="QEL66325.1"/>
    <property type="molecule type" value="Genomic_DNA"/>
</dbReference>
<dbReference type="InterPro" id="IPR018683">
    <property type="entry name" value="DUF2169"/>
</dbReference>
<sequence>MQIQRPDSLAVLYRTFHWAQGYTLSIGMLACFPFGASQPEELRPEGELWAAVAAALGENAVLDEGYPKPAAEFKLYGTAWAPGGQPVTELGVRVRVGPLSKQLVISGERHFNAAGLITGPAPFTHLPITPENAFGGPDCQANPVGQGQAPLAAGPWPLPQVETPFGRLANRGDRVEPAGFWGLPVAAPQRLRHLGACDQAWLQQRWPHLPQDTDPAYFMTAPHDQRLASYFQGGEALEMQHLHPQQPQLSCRLPVLRARCILRRRLADGTDTWTDLDTRAETLWLLPEQECGIILHRAHLPTADEQASDILALLADWESLEAPPRPLAHYTVPWTSPEHEAAPADTTAHLPTPRREPYQPQLSRDAVLERHGQGQSLSGLDLSGLDLSGLSLTGADFSGCLLAGATFAGCRLTTACFDGALLLQADFSTADLSHASLANVSAGESRFAQAQLQDAQLQGGDFTSADFSGADLRSATLNNALFHGARMTGVRAAGCTAQECSFADADLSDADFRQARLQGAQFHSGRLEAADFTAADCKGAEFYAVTAPRSRFTQANLHDSRADDASNFSGADFTNAQLPRAHWSGAQLSDSTWQGAILDDTDFSAVQAQRADLRRASAKGMRLSGANLAEADLSGINLFQGSLRQSCLERTWLRQANLYGVDFEGTQPTIAQLEGANIDQTVLAFRPPQV</sequence>
<dbReference type="Proteomes" id="UP000323671">
    <property type="component" value="Chromosome"/>
</dbReference>